<dbReference type="EMBL" id="MF642717">
    <property type="protein sequence ID" value="ATZ69450.1"/>
    <property type="molecule type" value="Genomic_DNA"/>
</dbReference>
<organism evidence="1">
    <name type="scientific">Cacao swollen shoot virus</name>
    <dbReference type="NCBI Taxonomy" id="31559"/>
    <lineage>
        <taxon>Viruses</taxon>
        <taxon>Riboviria</taxon>
        <taxon>Pararnavirae</taxon>
        <taxon>Artverviricota</taxon>
        <taxon>Revtraviricetes</taxon>
        <taxon>Ortervirales</taxon>
        <taxon>Caulimoviridae</taxon>
        <taxon>Badnavirus</taxon>
        <taxon>Badnavirus etainflatheobromae</taxon>
    </lineage>
</organism>
<sequence>MNPLNIQRILKKILFAGSLDTRRKNRRRSQNQSNGETCSTTLTWFCIYQKLVDLLRLKPSLILVQLPVVSMSTPFPKQPLNRTLFWFSSEASIPHNQWIKS</sequence>
<accession>A0A2H4U916</accession>
<evidence type="ECO:0000313" key="1">
    <source>
        <dbReference type="EMBL" id="ATZ69450.1"/>
    </source>
</evidence>
<protein>
    <submittedName>
        <fullName evidence="1">ORF4 protein</fullName>
    </submittedName>
</protein>
<name>A0A2H4U916_9VIRU</name>
<proteinExistence type="predicted"/>
<reference evidence="1" key="1">
    <citation type="journal article" date="2017" name="Virus Res.">
        <title>Next generation sequencing elucidates cacao badnavirus diversity and reveals the existence of more than ten viral species.</title>
        <authorList>
            <person name="Muller E."/>
            <person name="Ravel S."/>
            <person name="Agret C."/>
            <person name="Abrokwah F."/>
            <person name="Dzahini-Obiatey H."/>
            <person name="Galyuon I."/>
            <person name="Kouakou K."/>
            <person name="Jeyaseelan E.C."/>
            <person name="Allainguillaume J."/>
            <person name="Wetten A."/>
        </authorList>
    </citation>
    <scope>NUCLEOTIDE SEQUENCE</scope>
    <source>
        <strain evidence="1">CI569-10</strain>
    </source>
</reference>